<accession>A0A6J7FL42</accession>
<evidence type="ECO:0000256" key="1">
    <source>
        <dbReference type="ARBA" id="ARBA00023002"/>
    </source>
</evidence>
<sequence>MNSHKKLNVGIVGLEFGAEFIPIYQAHPHAEMYAICQRTQTKLDEVGDKFGINVRYTDYDKMLKDPNIDVIHVNTPLQLHADQVVAALEAGKHVGCTIPMATSVEDCKRIVDAQSRTGLVYMMMETTLYSREFLFVQDLYRAGRLGKIQFLRSSHHQDMSGWPSYWDGMPPMYNATHAIAPTLGLAGHQAESVQALGSGSVFESMKAQYGSPYAIESTHIRFLDSDVGAEVTRHLWAVAREYRESFDAYGAVRSFEWSQTESGSHLIYLGESVHEIEVPDFADRLPKEIQSFTRAGVYGEGETEESHRSFVQGGGHGGSHPHLADKLVMAVLGEQEAYPNAVQAANITASGILSHASAMSGGERIYLPDWTLSDRQPLNIELDNDLQPAWKNETAIL</sequence>
<gene>
    <name evidence="3" type="ORF">UFOPK3516_00705</name>
</gene>
<protein>
    <submittedName>
        <fullName evidence="3">Unannotated protein</fullName>
    </submittedName>
</protein>
<organism evidence="3">
    <name type="scientific">freshwater metagenome</name>
    <dbReference type="NCBI Taxonomy" id="449393"/>
    <lineage>
        <taxon>unclassified sequences</taxon>
        <taxon>metagenomes</taxon>
        <taxon>ecological metagenomes</taxon>
    </lineage>
</organism>
<dbReference type="GO" id="GO:0016491">
    <property type="term" value="F:oxidoreductase activity"/>
    <property type="evidence" value="ECO:0007669"/>
    <property type="project" value="UniProtKB-KW"/>
</dbReference>
<dbReference type="Pfam" id="PF01408">
    <property type="entry name" value="GFO_IDH_MocA"/>
    <property type="match status" value="1"/>
</dbReference>
<dbReference type="InterPro" id="IPR000683">
    <property type="entry name" value="Gfo/Idh/MocA-like_OxRdtase_N"/>
</dbReference>
<feature type="domain" description="Gfo/Idh/MocA-like oxidoreductase N-terminal" evidence="2">
    <location>
        <begin position="7"/>
        <end position="123"/>
    </location>
</feature>
<proteinExistence type="predicted"/>
<evidence type="ECO:0000259" key="2">
    <source>
        <dbReference type="Pfam" id="PF01408"/>
    </source>
</evidence>
<dbReference type="Gene3D" id="3.30.360.10">
    <property type="entry name" value="Dihydrodipicolinate Reductase, domain 2"/>
    <property type="match status" value="1"/>
</dbReference>
<dbReference type="SUPFAM" id="SSF51735">
    <property type="entry name" value="NAD(P)-binding Rossmann-fold domains"/>
    <property type="match status" value="1"/>
</dbReference>
<dbReference type="InterPro" id="IPR036291">
    <property type="entry name" value="NAD(P)-bd_dom_sf"/>
</dbReference>
<dbReference type="InterPro" id="IPR050463">
    <property type="entry name" value="Gfo/Idh/MocA_oxidrdct_glycsds"/>
</dbReference>
<dbReference type="GO" id="GO:0000166">
    <property type="term" value="F:nucleotide binding"/>
    <property type="evidence" value="ECO:0007669"/>
    <property type="project" value="InterPro"/>
</dbReference>
<dbReference type="EMBL" id="CAFBMB010000040">
    <property type="protein sequence ID" value="CAB4896342.1"/>
    <property type="molecule type" value="Genomic_DNA"/>
</dbReference>
<dbReference type="SUPFAM" id="SSF55347">
    <property type="entry name" value="Glyceraldehyde-3-phosphate dehydrogenase-like, C-terminal domain"/>
    <property type="match status" value="1"/>
</dbReference>
<evidence type="ECO:0000313" key="3">
    <source>
        <dbReference type="EMBL" id="CAB4896342.1"/>
    </source>
</evidence>
<reference evidence="3" key="1">
    <citation type="submission" date="2020-05" db="EMBL/GenBank/DDBJ databases">
        <authorList>
            <person name="Chiriac C."/>
            <person name="Salcher M."/>
            <person name="Ghai R."/>
            <person name="Kavagutti S V."/>
        </authorList>
    </citation>
    <scope>NUCLEOTIDE SEQUENCE</scope>
</reference>
<dbReference type="PANTHER" id="PTHR43818">
    <property type="entry name" value="BCDNA.GH03377"/>
    <property type="match status" value="1"/>
</dbReference>
<keyword evidence="1" id="KW-0560">Oxidoreductase</keyword>
<dbReference type="Gene3D" id="3.40.50.720">
    <property type="entry name" value="NAD(P)-binding Rossmann-like Domain"/>
    <property type="match status" value="1"/>
</dbReference>
<dbReference type="AlphaFoldDB" id="A0A6J7FL42"/>
<name>A0A6J7FL42_9ZZZZ</name>
<dbReference type="PANTHER" id="PTHR43818:SF11">
    <property type="entry name" value="BCDNA.GH03377"/>
    <property type="match status" value="1"/>
</dbReference>